<dbReference type="GO" id="GO:0006260">
    <property type="term" value="P:DNA replication"/>
    <property type="evidence" value="ECO:0007669"/>
    <property type="project" value="UniProtKB-UniRule"/>
</dbReference>
<evidence type="ECO:0000256" key="4">
    <source>
        <dbReference type="RuleBase" id="RU000524"/>
    </source>
</evidence>
<dbReference type="Proteomes" id="UP000277424">
    <property type="component" value="Unassembled WGS sequence"/>
</dbReference>
<accession>A0A420WQ00</accession>
<evidence type="ECO:0000256" key="3">
    <source>
        <dbReference type="HAMAP-Rule" id="MF_00984"/>
    </source>
</evidence>
<dbReference type="InterPro" id="IPR011344">
    <property type="entry name" value="ssDNA-bd"/>
</dbReference>
<dbReference type="GO" id="GO:0006310">
    <property type="term" value="P:DNA recombination"/>
    <property type="evidence" value="ECO:0007669"/>
    <property type="project" value="UniProtKB-UniRule"/>
</dbReference>
<keyword evidence="1 3" id="KW-0238">DNA-binding</keyword>
<evidence type="ECO:0000256" key="5">
    <source>
        <dbReference type="SAM" id="MobiDB-lite"/>
    </source>
</evidence>
<feature type="region of interest" description="Disordered" evidence="5">
    <location>
        <begin position="114"/>
        <end position="170"/>
    </location>
</feature>
<evidence type="ECO:0000313" key="7">
    <source>
        <dbReference type="Proteomes" id="UP000277424"/>
    </source>
</evidence>
<evidence type="ECO:0000313" key="6">
    <source>
        <dbReference type="EMBL" id="RKQ73131.1"/>
    </source>
</evidence>
<dbReference type="GO" id="GO:0009295">
    <property type="term" value="C:nucleoid"/>
    <property type="evidence" value="ECO:0007669"/>
    <property type="project" value="TreeGrafter"/>
</dbReference>
<keyword evidence="3" id="KW-0234">DNA repair</keyword>
<dbReference type="PROSITE" id="PS50935">
    <property type="entry name" value="SSB"/>
    <property type="match status" value="1"/>
</dbReference>
<dbReference type="RefSeq" id="WP_008943530.1">
    <property type="nucleotide sequence ID" value="NZ_RBIG01000001.1"/>
</dbReference>
<protein>
    <recommendedName>
        <fullName evidence="3 4">Single-stranded DNA-binding protein</fullName>
        <shortName evidence="3">SSB</shortName>
    </recommendedName>
</protein>
<dbReference type="PANTHER" id="PTHR10302:SF27">
    <property type="entry name" value="SINGLE-STRANDED DNA-BINDING PROTEIN"/>
    <property type="match status" value="1"/>
</dbReference>
<keyword evidence="3" id="KW-0227">DNA damage</keyword>
<evidence type="ECO:0000256" key="2">
    <source>
        <dbReference type="ARBA" id="ARBA00023172"/>
    </source>
</evidence>
<comment type="function">
    <text evidence="3">Plays an important role in DNA replication, recombination and repair. Binds to ssDNA and to an array of partner proteins to recruit them to their sites of action during DNA metabolism.</text>
</comment>
<keyword evidence="2 3" id="KW-0233">DNA recombination</keyword>
<organism evidence="6 7">
    <name type="scientific">Oceanibaculum indicum</name>
    <dbReference type="NCBI Taxonomy" id="526216"/>
    <lineage>
        <taxon>Bacteria</taxon>
        <taxon>Pseudomonadati</taxon>
        <taxon>Pseudomonadota</taxon>
        <taxon>Alphaproteobacteria</taxon>
        <taxon>Rhodospirillales</taxon>
        <taxon>Oceanibaculaceae</taxon>
        <taxon>Oceanibaculum</taxon>
    </lineage>
</organism>
<sequence length="170" mass="18066">MAGSVNKVILIGNLGRDPEIRSMQNGQKVANLALATSESWRDRQSGERKERTEWHRVVIFNENLIDVAEKYLRKGSKIYIEGSLQTRKWQDQSGQEKYTTEIVLQRYRGELTMLDGRGDGGGSGGGYGGGSGGGGGGYDSGPDDYSGGSSGGSGGGAPRGGSDLDDEIPF</sequence>
<proteinExistence type="inferred from homology"/>
<feature type="DNA-binding region" evidence="3">
    <location>
        <begin position="54"/>
        <end position="60"/>
    </location>
</feature>
<dbReference type="GO" id="GO:0006281">
    <property type="term" value="P:DNA repair"/>
    <property type="evidence" value="ECO:0007669"/>
    <property type="project" value="UniProtKB-UniRule"/>
</dbReference>
<dbReference type="InterPro" id="IPR012340">
    <property type="entry name" value="NA-bd_OB-fold"/>
</dbReference>
<dbReference type="InterPro" id="IPR000424">
    <property type="entry name" value="Primosome_PriB/ssb"/>
</dbReference>
<dbReference type="OrthoDB" id="9809878at2"/>
<feature type="short sequence motif" description="Important for interaction with partner proteins" evidence="3">
    <location>
        <begin position="165"/>
        <end position="170"/>
    </location>
</feature>
<dbReference type="CDD" id="cd04496">
    <property type="entry name" value="SSB_OBF"/>
    <property type="match status" value="1"/>
</dbReference>
<feature type="compositionally biased region" description="Gly residues" evidence="5">
    <location>
        <begin position="148"/>
        <end position="159"/>
    </location>
</feature>
<dbReference type="GO" id="GO:0003697">
    <property type="term" value="F:single-stranded DNA binding"/>
    <property type="evidence" value="ECO:0007669"/>
    <property type="project" value="UniProtKB-UniRule"/>
</dbReference>
<dbReference type="SUPFAM" id="SSF50249">
    <property type="entry name" value="Nucleic acid-binding proteins"/>
    <property type="match status" value="1"/>
</dbReference>
<dbReference type="NCBIfam" id="TIGR00621">
    <property type="entry name" value="ssb"/>
    <property type="match status" value="1"/>
</dbReference>
<dbReference type="AlphaFoldDB" id="A0A420WQ00"/>
<dbReference type="PANTHER" id="PTHR10302">
    <property type="entry name" value="SINGLE-STRANDED DNA-BINDING PROTEIN"/>
    <property type="match status" value="1"/>
</dbReference>
<keyword evidence="3" id="KW-0235">DNA replication</keyword>
<name>A0A420WQ00_9PROT</name>
<dbReference type="Pfam" id="PF00436">
    <property type="entry name" value="SSB"/>
    <property type="match status" value="1"/>
</dbReference>
<reference evidence="6 7" key="1">
    <citation type="submission" date="2018-10" db="EMBL/GenBank/DDBJ databases">
        <title>Comparative analysis of microorganisms from saline springs in Andes Mountain Range, Colombia.</title>
        <authorList>
            <person name="Rubin E."/>
        </authorList>
    </citation>
    <scope>NUCLEOTIDE SEQUENCE [LARGE SCALE GENOMIC DNA]</scope>
    <source>
        <strain evidence="6 7">USBA 36</strain>
    </source>
</reference>
<gene>
    <name evidence="6" type="ORF">BCL74_0906</name>
</gene>
<dbReference type="EMBL" id="RBIG01000001">
    <property type="protein sequence ID" value="RKQ73131.1"/>
    <property type="molecule type" value="Genomic_DNA"/>
</dbReference>
<comment type="caution">
    <text evidence="6">The sequence shown here is derived from an EMBL/GenBank/DDBJ whole genome shotgun (WGS) entry which is preliminary data.</text>
</comment>
<dbReference type="HAMAP" id="MF_00984">
    <property type="entry name" value="SSB"/>
    <property type="match status" value="1"/>
</dbReference>
<dbReference type="Gene3D" id="2.40.50.140">
    <property type="entry name" value="Nucleic acid-binding proteins"/>
    <property type="match status" value="1"/>
</dbReference>
<evidence type="ECO:0000256" key="1">
    <source>
        <dbReference type="ARBA" id="ARBA00023125"/>
    </source>
</evidence>
<feature type="compositionally biased region" description="Gly residues" evidence="5">
    <location>
        <begin position="119"/>
        <end position="139"/>
    </location>
</feature>
<comment type="subunit">
    <text evidence="3">Homotetramer.</text>
</comment>